<name>T1EQY4_HELRO</name>
<dbReference type="GeneID" id="20198984"/>
<sequence>MPALEELDTKNLRKKLRKRNLESKAVLTNSLKDALVIEGNELDDFDFPDFMEKPKQQYTKLKADCNRRFDQQAEKLNEIDRELNDKIDQQSKDIRTKRQI</sequence>
<evidence type="ECO:0000313" key="2">
    <source>
        <dbReference type="EMBL" id="ESO01810.1"/>
    </source>
</evidence>
<reference evidence="2 4" key="2">
    <citation type="journal article" date="2013" name="Nature">
        <title>Insights into bilaterian evolution from three spiralian genomes.</title>
        <authorList>
            <person name="Simakov O."/>
            <person name="Marletaz F."/>
            <person name="Cho S.J."/>
            <person name="Edsinger-Gonzales E."/>
            <person name="Havlak P."/>
            <person name="Hellsten U."/>
            <person name="Kuo D.H."/>
            <person name="Larsson T."/>
            <person name="Lv J."/>
            <person name="Arendt D."/>
            <person name="Savage R."/>
            <person name="Osoegawa K."/>
            <person name="de Jong P."/>
            <person name="Grimwood J."/>
            <person name="Chapman J.A."/>
            <person name="Shapiro H."/>
            <person name="Aerts A."/>
            <person name="Otillar R.P."/>
            <person name="Terry A.Y."/>
            <person name="Boore J.L."/>
            <person name="Grigoriev I.V."/>
            <person name="Lindberg D.R."/>
            <person name="Seaver E.C."/>
            <person name="Weisblat D.A."/>
            <person name="Putnam N.H."/>
            <person name="Rokhsar D.S."/>
        </authorList>
    </citation>
    <scope>NUCLEOTIDE SEQUENCE</scope>
</reference>
<protein>
    <submittedName>
        <fullName evidence="2 3">Uncharacterized protein</fullName>
    </submittedName>
</protein>
<evidence type="ECO:0000256" key="1">
    <source>
        <dbReference type="SAM" id="MobiDB-lite"/>
    </source>
</evidence>
<dbReference type="EMBL" id="KB096742">
    <property type="protein sequence ID" value="ESO01810.1"/>
    <property type="molecule type" value="Genomic_DNA"/>
</dbReference>
<accession>T1EQY4</accession>
<evidence type="ECO:0000313" key="4">
    <source>
        <dbReference type="Proteomes" id="UP000015101"/>
    </source>
</evidence>
<organism evidence="3 4">
    <name type="scientific">Helobdella robusta</name>
    <name type="common">Californian leech</name>
    <dbReference type="NCBI Taxonomy" id="6412"/>
    <lineage>
        <taxon>Eukaryota</taxon>
        <taxon>Metazoa</taxon>
        <taxon>Spiralia</taxon>
        <taxon>Lophotrochozoa</taxon>
        <taxon>Annelida</taxon>
        <taxon>Clitellata</taxon>
        <taxon>Hirudinea</taxon>
        <taxon>Rhynchobdellida</taxon>
        <taxon>Glossiphoniidae</taxon>
        <taxon>Helobdella</taxon>
    </lineage>
</organism>
<dbReference type="CTD" id="20198984"/>
<dbReference type="InParanoid" id="T1EQY4"/>
<dbReference type="EMBL" id="AMQM01000727">
    <property type="status" value="NOT_ANNOTATED_CDS"/>
    <property type="molecule type" value="Genomic_DNA"/>
</dbReference>
<evidence type="ECO:0000313" key="3">
    <source>
        <dbReference type="EnsemblMetazoa" id="HelroP160977"/>
    </source>
</evidence>
<dbReference type="RefSeq" id="XP_009019218.1">
    <property type="nucleotide sequence ID" value="XM_009020970.1"/>
</dbReference>
<reference evidence="4" key="1">
    <citation type="submission" date="2012-12" db="EMBL/GenBank/DDBJ databases">
        <authorList>
            <person name="Hellsten U."/>
            <person name="Grimwood J."/>
            <person name="Chapman J.A."/>
            <person name="Shapiro H."/>
            <person name="Aerts A."/>
            <person name="Otillar R.P."/>
            <person name="Terry A.Y."/>
            <person name="Boore J.L."/>
            <person name="Simakov O."/>
            <person name="Marletaz F."/>
            <person name="Cho S.-J."/>
            <person name="Edsinger-Gonzales E."/>
            <person name="Havlak P."/>
            <person name="Kuo D.-H."/>
            <person name="Larsson T."/>
            <person name="Lv J."/>
            <person name="Arendt D."/>
            <person name="Savage R."/>
            <person name="Osoegawa K."/>
            <person name="de Jong P."/>
            <person name="Lindberg D.R."/>
            <person name="Seaver E.C."/>
            <person name="Weisblat D.A."/>
            <person name="Putnam N.H."/>
            <person name="Grigoriev I.V."/>
            <person name="Rokhsar D.S."/>
        </authorList>
    </citation>
    <scope>NUCLEOTIDE SEQUENCE</scope>
</reference>
<dbReference type="EnsemblMetazoa" id="HelroT160977">
    <property type="protein sequence ID" value="HelroP160977"/>
    <property type="gene ID" value="HelroG160977"/>
</dbReference>
<dbReference type="Proteomes" id="UP000015101">
    <property type="component" value="Unassembled WGS sequence"/>
</dbReference>
<feature type="region of interest" description="Disordered" evidence="1">
    <location>
        <begin position="81"/>
        <end position="100"/>
    </location>
</feature>
<reference evidence="3" key="3">
    <citation type="submission" date="2015-06" db="UniProtKB">
        <authorList>
            <consortium name="EnsemblMetazoa"/>
        </authorList>
    </citation>
    <scope>IDENTIFICATION</scope>
</reference>
<gene>
    <name evidence="3" type="primary">20198984</name>
    <name evidence="2" type="ORF">HELRODRAFT_160977</name>
</gene>
<dbReference type="HOGENOM" id="CLU_2309021_0_0_1"/>
<proteinExistence type="predicted"/>
<keyword evidence="4" id="KW-1185">Reference proteome</keyword>
<dbReference type="AlphaFoldDB" id="T1EQY4"/>
<dbReference type="KEGG" id="hro:HELRODRAFT_160977"/>